<keyword evidence="2" id="KW-1185">Reference proteome</keyword>
<dbReference type="EMBL" id="MU275847">
    <property type="protein sequence ID" value="KAI0052167.1"/>
    <property type="molecule type" value="Genomic_DNA"/>
</dbReference>
<protein>
    <submittedName>
        <fullName evidence="1">Uncharacterized protein</fullName>
    </submittedName>
</protein>
<sequence length="1532" mass="168063">MLPTPSRDTSLATRPTSEVLLTVETRHHIRILLDTALEEETAFDGRGGEWAGHIETALYDLAKAMQDGGWLAGVRLARIAHAERRRLEEAARQKQEQEQAAKEAKEGDGRAKGKPRTSQVAETARVGTLSEVKLPFPSAEPDVEERSVLALQQLRVLAAQRGSTSTASKHLLLTAVLPDQLPSADNSAPRCQFTPGVFSLPAPDLFGEDPTGNGAAAAESALYGFKEWDTRFPESSELVGGTFSFTGKLSSDAHTSLRRVLRVAVYALLSQVLEQHVLSNLGVALRYPAPTLPPPAPPAAQAIHAPHIAPLPHRNSSPDVKHRHRDAFNPSALWSMFSRKTGSLLHRAVTVNPYGTRGGSLDLARPVPESLPLPTPRTSVEGGLIRRLSIFGEQRPPAPPPPQPVEPELPFQAALRRIESQKALLSTSAGVILSPPSLLSRLAEREKENPSRRLTGEERTGLSSILGWEGKKAAGRGMAGTSGFVRQQSLSVLYSEHVPDHCAPTEHAPLEGEAKLFFHCGLRAQLLTYIFYSVNGDSDRNLGEVVSSMCAGAGEPCSRPECKTVRGKHEQQWMHNSLRIVAVVIEDEHPSLEDLEVWQSCRVCAATTPRCKVNDGAYLYSFAKFLELLLYSPAICSPSLSLCPHTTPPPQPWTGADAPLPQSRFNIRRHFSYKSHSVSFSLSAIPDVFELRVPRLQIMHGWSEKPGSEKIRSSILSVAMVAQAEAERRELRREIKTWWQSIAEHLDKLELQFVDADDLSVYHKALPRLPSADDQWESSSESPTPRNLTVSLPPTLANTPTHEGELSFSSIATFKPPSRSFSDPHAPHTDKDSHDTVSFDESISLLSNMRFNFQRTEQTLYAQLSEVPDATINDVRRSFHSAAQGATKRLTAWETKHVAKEARRSLTADREAIPEPRWWGHGYHAVPGGSVIVQEEDWGSIIAFTLSSLDYQRELANMAHPRSAAANSAFPVPPAPQPPPPTSSIMVRAAASTSTSSFKFFAPSPRLDPDRDDTVWHEPETHSAVISRKEHPRDPTSLLSLREVLRKVPADGSHGLPSSVFTSVSRMVSGGAPPSAWAKPAVEVSRQAADGQVTLPDTAEAVGKILHEMDAVSLTSSKGTISSTGTGVVETNIHRGKTSSVISRSSTDSNGTVGPDNSAPSSTPPHPDTLVQSPALEQPDENSAFSWTSSLTNAMRYMLKTEQSSHPGSPVPKNHHGLLSADPLTIDARPHIKYDWTIGKRLKFSCTVYYAKQFDALRRRCGIEDVFLKSMAKCENWAAQGGKSRSNFWKTSDDRFIVKTLVNAWNVADLQVLIDLAPSYFAHMESTASRASVLAKLLGFYTVEVRNLETGNVQAKADLLVMENLFYGQKPAKTFDLKGIQGRKVKPNSNSSASNTLFDGEWIEGQQRALTLVHPHSKAVLREGLRSDCDWLSRSNIMDYSLLLGIDEEHKEIRCGLVDTIGSYTFAKTLEYKAKGLSGRDGKDITVIPPHEYEERFVSALDSYFLACPDKWTKPPEDKKIQSDPAALPSVL</sequence>
<dbReference type="Proteomes" id="UP000814033">
    <property type="component" value="Unassembled WGS sequence"/>
</dbReference>
<evidence type="ECO:0000313" key="1">
    <source>
        <dbReference type="EMBL" id="KAI0052167.1"/>
    </source>
</evidence>
<accession>A0ACB8S7Q9</accession>
<proteinExistence type="predicted"/>
<evidence type="ECO:0000313" key="2">
    <source>
        <dbReference type="Proteomes" id="UP000814033"/>
    </source>
</evidence>
<name>A0ACB8S7Q9_9AGAM</name>
<reference evidence="1" key="2">
    <citation type="journal article" date="2022" name="New Phytol.">
        <title>Evolutionary transition to the ectomycorrhizal habit in the genomes of a hyperdiverse lineage of mushroom-forming fungi.</title>
        <authorList>
            <person name="Looney B."/>
            <person name="Miyauchi S."/>
            <person name="Morin E."/>
            <person name="Drula E."/>
            <person name="Courty P.E."/>
            <person name="Kohler A."/>
            <person name="Kuo A."/>
            <person name="LaButti K."/>
            <person name="Pangilinan J."/>
            <person name="Lipzen A."/>
            <person name="Riley R."/>
            <person name="Andreopoulos W."/>
            <person name="He G."/>
            <person name="Johnson J."/>
            <person name="Nolan M."/>
            <person name="Tritt A."/>
            <person name="Barry K.W."/>
            <person name="Grigoriev I.V."/>
            <person name="Nagy L.G."/>
            <person name="Hibbett D."/>
            <person name="Henrissat B."/>
            <person name="Matheny P.B."/>
            <person name="Labbe J."/>
            <person name="Martin F.M."/>
        </authorList>
    </citation>
    <scope>NUCLEOTIDE SEQUENCE</scope>
    <source>
        <strain evidence="1">FP105234-sp</strain>
    </source>
</reference>
<gene>
    <name evidence="1" type="ORF">FA95DRAFT_1602122</name>
</gene>
<comment type="caution">
    <text evidence="1">The sequence shown here is derived from an EMBL/GenBank/DDBJ whole genome shotgun (WGS) entry which is preliminary data.</text>
</comment>
<organism evidence="1 2">
    <name type="scientific">Auriscalpium vulgare</name>
    <dbReference type="NCBI Taxonomy" id="40419"/>
    <lineage>
        <taxon>Eukaryota</taxon>
        <taxon>Fungi</taxon>
        <taxon>Dikarya</taxon>
        <taxon>Basidiomycota</taxon>
        <taxon>Agaricomycotina</taxon>
        <taxon>Agaricomycetes</taxon>
        <taxon>Russulales</taxon>
        <taxon>Auriscalpiaceae</taxon>
        <taxon>Auriscalpium</taxon>
    </lineage>
</organism>
<reference evidence="1" key="1">
    <citation type="submission" date="2021-02" db="EMBL/GenBank/DDBJ databases">
        <authorList>
            <consortium name="DOE Joint Genome Institute"/>
            <person name="Ahrendt S."/>
            <person name="Looney B.P."/>
            <person name="Miyauchi S."/>
            <person name="Morin E."/>
            <person name="Drula E."/>
            <person name="Courty P.E."/>
            <person name="Chicoki N."/>
            <person name="Fauchery L."/>
            <person name="Kohler A."/>
            <person name="Kuo A."/>
            <person name="Labutti K."/>
            <person name="Pangilinan J."/>
            <person name="Lipzen A."/>
            <person name="Riley R."/>
            <person name="Andreopoulos W."/>
            <person name="He G."/>
            <person name="Johnson J."/>
            <person name="Barry K.W."/>
            <person name="Grigoriev I.V."/>
            <person name="Nagy L."/>
            <person name="Hibbett D."/>
            <person name="Henrissat B."/>
            <person name="Matheny P.B."/>
            <person name="Labbe J."/>
            <person name="Martin F."/>
        </authorList>
    </citation>
    <scope>NUCLEOTIDE SEQUENCE</scope>
    <source>
        <strain evidence="1">FP105234-sp</strain>
    </source>
</reference>